<organism evidence="5 6">
    <name type="scientific">Symmachiella dynata</name>
    <dbReference type="NCBI Taxonomy" id="2527995"/>
    <lineage>
        <taxon>Bacteria</taxon>
        <taxon>Pseudomonadati</taxon>
        <taxon>Planctomycetota</taxon>
        <taxon>Planctomycetia</taxon>
        <taxon>Planctomycetales</taxon>
        <taxon>Planctomycetaceae</taxon>
        <taxon>Symmachiella</taxon>
    </lineage>
</organism>
<keyword evidence="6" id="KW-1185">Reference proteome</keyword>
<dbReference type="Pfam" id="PF00535">
    <property type="entry name" value="Glycos_transf_2"/>
    <property type="match status" value="1"/>
</dbReference>
<dbReference type="Proteomes" id="UP000319383">
    <property type="component" value="Chromosome"/>
</dbReference>
<proteinExistence type="inferred from homology"/>
<evidence type="ECO:0000256" key="3">
    <source>
        <dbReference type="ARBA" id="ARBA00022679"/>
    </source>
</evidence>
<protein>
    <submittedName>
        <fullName evidence="5">Putative glycosyl transferase</fullName>
    </submittedName>
</protein>
<evidence type="ECO:0000256" key="1">
    <source>
        <dbReference type="ARBA" id="ARBA00006739"/>
    </source>
</evidence>
<evidence type="ECO:0000256" key="2">
    <source>
        <dbReference type="ARBA" id="ARBA00022676"/>
    </source>
</evidence>
<accession>A0A517ZJD4</accession>
<evidence type="ECO:0000313" key="5">
    <source>
        <dbReference type="EMBL" id="QDU42590.1"/>
    </source>
</evidence>
<keyword evidence="3 5" id="KW-0808">Transferase</keyword>
<evidence type="ECO:0000313" key="6">
    <source>
        <dbReference type="Proteomes" id="UP000319383"/>
    </source>
</evidence>
<dbReference type="InterPro" id="IPR029044">
    <property type="entry name" value="Nucleotide-diphossugar_trans"/>
</dbReference>
<dbReference type="AlphaFoldDB" id="A0A517ZJD4"/>
<evidence type="ECO:0000259" key="4">
    <source>
        <dbReference type="Pfam" id="PF00535"/>
    </source>
</evidence>
<dbReference type="InterPro" id="IPR001173">
    <property type="entry name" value="Glyco_trans_2-like"/>
</dbReference>
<dbReference type="PANTHER" id="PTHR43179">
    <property type="entry name" value="RHAMNOSYLTRANSFERASE WBBL"/>
    <property type="match status" value="1"/>
</dbReference>
<dbReference type="KEGG" id="sdyn:Mal52_10530"/>
<gene>
    <name evidence="5" type="ORF">Mal52_10530</name>
</gene>
<reference evidence="5 6" key="1">
    <citation type="submission" date="2019-02" db="EMBL/GenBank/DDBJ databases">
        <title>Deep-cultivation of Planctomycetes and their phenomic and genomic characterization uncovers novel biology.</title>
        <authorList>
            <person name="Wiegand S."/>
            <person name="Jogler M."/>
            <person name="Boedeker C."/>
            <person name="Pinto D."/>
            <person name="Vollmers J."/>
            <person name="Rivas-Marin E."/>
            <person name="Kohn T."/>
            <person name="Peeters S.H."/>
            <person name="Heuer A."/>
            <person name="Rast P."/>
            <person name="Oberbeckmann S."/>
            <person name="Bunk B."/>
            <person name="Jeske O."/>
            <person name="Meyerdierks A."/>
            <person name="Storesund J.E."/>
            <person name="Kallscheuer N."/>
            <person name="Luecker S."/>
            <person name="Lage O.M."/>
            <person name="Pohl T."/>
            <person name="Merkel B.J."/>
            <person name="Hornburger P."/>
            <person name="Mueller R.-W."/>
            <person name="Bruemmer F."/>
            <person name="Labrenz M."/>
            <person name="Spormann A.M."/>
            <person name="Op den Camp H."/>
            <person name="Overmann J."/>
            <person name="Amann R."/>
            <person name="Jetten M.S.M."/>
            <person name="Mascher T."/>
            <person name="Medema M.H."/>
            <person name="Devos D.P."/>
            <person name="Kaster A.-K."/>
            <person name="Ovreas L."/>
            <person name="Rohde M."/>
            <person name="Galperin M.Y."/>
            <person name="Jogler C."/>
        </authorList>
    </citation>
    <scope>NUCLEOTIDE SEQUENCE [LARGE SCALE GENOMIC DNA]</scope>
    <source>
        <strain evidence="5 6">Mal52</strain>
    </source>
</reference>
<dbReference type="Gene3D" id="3.90.550.10">
    <property type="entry name" value="Spore Coat Polysaccharide Biosynthesis Protein SpsA, Chain A"/>
    <property type="match status" value="1"/>
</dbReference>
<dbReference type="PANTHER" id="PTHR43179:SF12">
    <property type="entry name" value="GALACTOFURANOSYLTRANSFERASE GLFT2"/>
    <property type="match status" value="1"/>
</dbReference>
<comment type="similarity">
    <text evidence="1">Belongs to the glycosyltransferase 2 family.</text>
</comment>
<dbReference type="GO" id="GO:0016757">
    <property type="term" value="F:glycosyltransferase activity"/>
    <property type="evidence" value="ECO:0007669"/>
    <property type="project" value="UniProtKB-KW"/>
</dbReference>
<feature type="domain" description="Glycosyltransferase 2-like" evidence="4">
    <location>
        <begin position="20"/>
        <end position="129"/>
    </location>
</feature>
<name>A0A517ZJD4_9PLAN</name>
<keyword evidence="2" id="KW-0328">Glycosyltransferase</keyword>
<dbReference type="EMBL" id="CP036276">
    <property type="protein sequence ID" value="QDU42590.1"/>
    <property type="molecule type" value="Genomic_DNA"/>
</dbReference>
<dbReference type="SUPFAM" id="SSF53448">
    <property type="entry name" value="Nucleotide-diphospho-sugar transferases"/>
    <property type="match status" value="1"/>
</dbReference>
<sequence length="248" mass="27807">MRNRRCRKWDNTKFTMPDTTIIIPQRGHADLTRDCLTSLREQDRAAWSVVVVDDGSPQAATGLTVEDVSPGQLILQPHRGVSAAWNRGAAASGTQFLVFLNNDTISTGPWVDELVRPLRQRECVLTGVAMRAERALPESLLDQLAMRTFLAGWCFAISASVFRELGGFDESLRVYWSDTDLQLRAALQMRCDSREVLRDVAGLPLVHLGHRTAHDGRCLPRQREQWCTDRQGFIAKWQQRLAGGVLGP</sequence>